<evidence type="ECO:0000313" key="3">
    <source>
        <dbReference type="Proteomes" id="UP001295423"/>
    </source>
</evidence>
<comment type="caution">
    <text evidence="2">The sequence shown here is derived from an EMBL/GenBank/DDBJ whole genome shotgun (WGS) entry which is preliminary data.</text>
</comment>
<organism evidence="2 3">
    <name type="scientific">Cylindrotheca closterium</name>
    <dbReference type="NCBI Taxonomy" id="2856"/>
    <lineage>
        <taxon>Eukaryota</taxon>
        <taxon>Sar</taxon>
        <taxon>Stramenopiles</taxon>
        <taxon>Ochrophyta</taxon>
        <taxon>Bacillariophyta</taxon>
        <taxon>Bacillariophyceae</taxon>
        <taxon>Bacillariophycidae</taxon>
        <taxon>Bacillariales</taxon>
        <taxon>Bacillariaceae</taxon>
        <taxon>Cylindrotheca</taxon>
    </lineage>
</organism>
<dbReference type="InterPro" id="IPR001623">
    <property type="entry name" value="DnaJ_domain"/>
</dbReference>
<dbReference type="CDD" id="cd06257">
    <property type="entry name" value="DnaJ"/>
    <property type="match status" value="1"/>
</dbReference>
<dbReference type="Gene3D" id="1.10.287.110">
    <property type="entry name" value="DnaJ domain"/>
    <property type="match status" value="1"/>
</dbReference>
<dbReference type="EMBL" id="CAKOGP040002004">
    <property type="protein sequence ID" value="CAJ1959578.1"/>
    <property type="molecule type" value="Genomic_DNA"/>
</dbReference>
<accession>A0AAD2G1J0</accession>
<evidence type="ECO:0000313" key="2">
    <source>
        <dbReference type="EMBL" id="CAJ1959578.1"/>
    </source>
</evidence>
<dbReference type="SUPFAM" id="SSF46565">
    <property type="entry name" value="Chaperone J-domain"/>
    <property type="match status" value="1"/>
</dbReference>
<dbReference type="InterPro" id="IPR036322">
    <property type="entry name" value="WD40_repeat_dom_sf"/>
</dbReference>
<dbReference type="SUPFAM" id="SSF50978">
    <property type="entry name" value="WD40 repeat-like"/>
    <property type="match status" value="1"/>
</dbReference>
<name>A0AAD2G1J0_9STRA</name>
<dbReference type="SMART" id="SM00271">
    <property type="entry name" value="DnaJ"/>
    <property type="match status" value="1"/>
</dbReference>
<keyword evidence="3" id="KW-1185">Reference proteome</keyword>
<feature type="non-terminal residue" evidence="2">
    <location>
        <position position="218"/>
    </location>
</feature>
<protein>
    <recommendedName>
        <fullName evidence="1">J domain-containing protein</fullName>
    </recommendedName>
</protein>
<sequence>MNLFEAHAILNIKSEGYDGEVHRKGVEKAYRKQALRLHPDRGGDASLFRQLQAAKEVALQQFGSSLLRPCYVMNNSAVEEILHKDRTCVRQVEADPIRDRIIVATDDGLWLLTKNAGEAEWKVLSFEDDTNFLCCSIVGDMVYAGGKRGQLFWLDLQTLDHGTISTPYPESNLVSMSASLQGWTTLVTSKQEIIVLLNLNDTAGQPNMMLAWKSGLQT</sequence>
<feature type="domain" description="J" evidence="1">
    <location>
        <begin position="5"/>
        <end position="75"/>
    </location>
</feature>
<gene>
    <name evidence="2" type="ORF">CYCCA115_LOCUS17999</name>
</gene>
<dbReference type="Proteomes" id="UP001295423">
    <property type="component" value="Unassembled WGS sequence"/>
</dbReference>
<dbReference type="PROSITE" id="PS50076">
    <property type="entry name" value="DNAJ_2"/>
    <property type="match status" value="1"/>
</dbReference>
<reference evidence="2" key="1">
    <citation type="submission" date="2023-08" db="EMBL/GenBank/DDBJ databases">
        <authorList>
            <person name="Audoor S."/>
            <person name="Bilcke G."/>
        </authorList>
    </citation>
    <scope>NUCLEOTIDE SEQUENCE</scope>
</reference>
<dbReference type="AlphaFoldDB" id="A0AAD2G1J0"/>
<dbReference type="InterPro" id="IPR036869">
    <property type="entry name" value="J_dom_sf"/>
</dbReference>
<proteinExistence type="predicted"/>
<evidence type="ECO:0000259" key="1">
    <source>
        <dbReference type="PROSITE" id="PS50076"/>
    </source>
</evidence>